<dbReference type="AlphaFoldDB" id="A0AA86U745"/>
<proteinExistence type="predicted"/>
<evidence type="ECO:0000256" key="1">
    <source>
        <dbReference type="SAM" id="Phobius"/>
    </source>
</evidence>
<accession>A0AA86U745</accession>
<comment type="caution">
    <text evidence="2">The sequence shown here is derived from an EMBL/GenBank/DDBJ whole genome shotgun (WGS) entry which is preliminary data.</text>
</comment>
<evidence type="ECO:0000313" key="2">
    <source>
        <dbReference type="EMBL" id="CAI9943644.1"/>
    </source>
</evidence>
<feature type="transmembrane region" description="Helical" evidence="1">
    <location>
        <begin position="95"/>
        <end position="118"/>
    </location>
</feature>
<keyword evidence="1" id="KW-0472">Membrane</keyword>
<name>A0AA86U745_9EUKA</name>
<dbReference type="EMBL" id="CAXDID020000438">
    <property type="protein sequence ID" value="CAL6091777.1"/>
    <property type="molecule type" value="Genomic_DNA"/>
</dbReference>
<reference evidence="3 4" key="2">
    <citation type="submission" date="2024-07" db="EMBL/GenBank/DDBJ databases">
        <authorList>
            <person name="Akdeniz Z."/>
        </authorList>
    </citation>
    <scope>NUCLEOTIDE SEQUENCE [LARGE SCALE GENOMIC DNA]</scope>
</reference>
<keyword evidence="1" id="KW-0812">Transmembrane</keyword>
<sequence length="144" mass="16831">MTVNNNKNQQQYFQIESYLENMYIEIYRIDPEFQVCFSPQFIKQSSECILTVNQTGSYKITPQMKNILIKSEIEGQIEFQLKIKQPDNNDDTNQIFWIILAFSVVCTIAIVVISVLCCRKCKNRVQNIIQSDQLIVTSTIQHQQ</sequence>
<gene>
    <name evidence="2" type="ORF">HINF_LOCUS31289</name>
    <name evidence="3" type="ORF">HINF_LOCUS65950</name>
</gene>
<protein>
    <submittedName>
        <fullName evidence="3">Hypothetical_protein</fullName>
    </submittedName>
</protein>
<evidence type="ECO:0000313" key="3">
    <source>
        <dbReference type="EMBL" id="CAL6091777.1"/>
    </source>
</evidence>
<keyword evidence="1" id="KW-1133">Transmembrane helix</keyword>
<keyword evidence="4" id="KW-1185">Reference proteome</keyword>
<evidence type="ECO:0000313" key="4">
    <source>
        <dbReference type="Proteomes" id="UP001642409"/>
    </source>
</evidence>
<organism evidence="2">
    <name type="scientific">Hexamita inflata</name>
    <dbReference type="NCBI Taxonomy" id="28002"/>
    <lineage>
        <taxon>Eukaryota</taxon>
        <taxon>Metamonada</taxon>
        <taxon>Diplomonadida</taxon>
        <taxon>Hexamitidae</taxon>
        <taxon>Hexamitinae</taxon>
        <taxon>Hexamita</taxon>
    </lineage>
</organism>
<dbReference type="Proteomes" id="UP001642409">
    <property type="component" value="Unassembled WGS sequence"/>
</dbReference>
<reference evidence="2" key="1">
    <citation type="submission" date="2023-06" db="EMBL/GenBank/DDBJ databases">
        <authorList>
            <person name="Kurt Z."/>
        </authorList>
    </citation>
    <scope>NUCLEOTIDE SEQUENCE</scope>
</reference>
<dbReference type="EMBL" id="CATOUU010000717">
    <property type="protein sequence ID" value="CAI9943644.1"/>
    <property type="molecule type" value="Genomic_DNA"/>
</dbReference>